<feature type="signal peptide" evidence="1">
    <location>
        <begin position="1"/>
        <end position="25"/>
    </location>
</feature>
<keyword evidence="1" id="KW-0732">Signal</keyword>
<dbReference type="Gene3D" id="3.30.70.850">
    <property type="entry name" value="Peptidase S8, pro-domain"/>
    <property type="match status" value="1"/>
</dbReference>
<dbReference type="FunFam" id="3.30.70.850:FF:000003">
    <property type="entry name" value="neuroendocrine convertase 2 isoform X1"/>
    <property type="match status" value="1"/>
</dbReference>
<comment type="caution">
    <text evidence="3">The sequence shown here is derived from an EMBL/GenBank/DDBJ whole genome shotgun (WGS) entry which is preliminary data.</text>
</comment>
<name>A0A834DQJ9_9CHIR</name>
<sequence>MKGGCVSQWKVAAGLLFCVMVFASAKRPVFTNHFLVELHKGGEEEARQVAAEHGFGVRKIPFAEGFYHFYHNGLVKAKRRRSLHHKQQLERDPRVSFPGNLPFNFCYHVQAHQGSIKEDRQEILKSFNVLRWAK</sequence>
<dbReference type="Pfam" id="PF16470">
    <property type="entry name" value="S8_pro-domain"/>
    <property type="match status" value="1"/>
</dbReference>
<evidence type="ECO:0000313" key="3">
    <source>
        <dbReference type="EMBL" id="KAF6088871.1"/>
    </source>
</evidence>
<accession>A0A834DQJ9</accession>
<reference evidence="3 4" key="1">
    <citation type="journal article" date="2020" name="Nature">
        <title>Six reference-quality genomes reveal evolution of bat adaptations.</title>
        <authorList>
            <person name="Jebb D."/>
            <person name="Huang Z."/>
            <person name="Pippel M."/>
            <person name="Hughes G.M."/>
            <person name="Lavrichenko K."/>
            <person name="Devanna P."/>
            <person name="Winkler S."/>
            <person name="Jermiin L.S."/>
            <person name="Skirmuntt E.C."/>
            <person name="Katzourakis A."/>
            <person name="Burkitt-Gray L."/>
            <person name="Ray D.A."/>
            <person name="Sullivan K.A.M."/>
            <person name="Roscito J.G."/>
            <person name="Kirilenko B.M."/>
            <person name="Davalos L.M."/>
            <person name="Corthals A.P."/>
            <person name="Power M.L."/>
            <person name="Jones G."/>
            <person name="Ransome R.D."/>
            <person name="Dechmann D.K.N."/>
            <person name="Locatelli A.G."/>
            <person name="Puechmaille S.J."/>
            <person name="Fedrigo O."/>
            <person name="Jarvis E.D."/>
            <person name="Hiller M."/>
            <person name="Vernes S.C."/>
            <person name="Myers E.W."/>
            <person name="Teeling E.C."/>
        </authorList>
    </citation>
    <scope>NUCLEOTIDE SEQUENCE [LARGE SCALE GENOMIC DNA]</scope>
    <source>
        <strain evidence="3">Bat1K_MPI-CBG_1</strain>
    </source>
</reference>
<feature type="chain" id="PRO_5032687028" evidence="1">
    <location>
        <begin position="26"/>
        <end position="134"/>
    </location>
</feature>
<evidence type="ECO:0000313" key="4">
    <source>
        <dbReference type="Proteomes" id="UP000664940"/>
    </source>
</evidence>
<feature type="domain" description="Peptidase S8 pro-domain" evidence="2">
    <location>
        <begin position="33"/>
        <end position="96"/>
    </location>
</feature>
<evidence type="ECO:0000256" key="1">
    <source>
        <dbReference type="SAM" id="SignalP"/>
    </source>
</evidence>
<dbReference type="AlphaFoldDB" id="A0A834DQJ9"/>
<organism evidence="3 4">
    <name type="scientific">Phyllostomus discolor</name>
    <name type="common">pale spear-nosed bat</name>
    <dbReference type="NCBI Taxonomy" id="89673"/>
    <lineage>
        <taxon>Eukaryota</taxon>
        <taxon>Metazoa</taxon>
        <taxon>Chordata</taxon>
        <taxon>Craniata</taxon>
        <taxon>Vertebrata</taxon>
        <taxon>Euteleostomi</taxon>
        <taxon>Mammalia</taxon>
        <taxon>Eutheria</taxon>
        <taxon>Laurasiatheria</taxon>
        <taxon>Chiroptera</taxon>
        <taxon>Yangochiroptera</taxon>
        <taxon>Phyllostomidae</taxon>
        <taxon>Phyllostominae</taxon>
        <taxon>Phyllostomus</taxon>
    </lineage>
</organism>
<evidence type="ECO:0000259" key="2">
    <source>
        <dbReference type="Pfam" id="PF16470"/>
    </source>
</evidence>
<dbReference type="EMBL" id="JABVXQ010000010">
    <property type="protein sequence ID" value="KAF6088871.1"/>
    <property type="molecule type" value="Genomic_DNA"/>
</dbReference>
<dbReference type="InterPro" id="IPR032815">
    <property type="entry name" value="S8_pro-domain"/>
</dbReference>
<dbReference type="Proteomes" id="UP000664940">
    <property type="component" value="Unassembled WGS sequence"/>
</dbReference>
<proteinExistence type="predicted"/>
<protein>
    <submittedName>
        <fullName evidence="3">Proprotein convertase subtilisin/kexin type 2</fullName>
    </submittedName>
</protein>
<dbReference type="InterPro" id="IPR038466">
    <property type="entry name" value="S8_pro-domain_sf"/>
</dbReference>
<dbReference type="SUPFAM" id="SSF54897">
    <property type="entry name" value="Protease propeptides/inhibitors"/>
    <property type="match status" value="1"/>
</dbReference>
<gene>
    <name evidence="3" type="ORF">HJG60_014679</name>
</gene>